<dbReference type="RefSeq" id="WP_207883984.1">
    <property type="nucleotide sequence ID" value="NZ_JAFVMF010000036.1"/>
</dbReference>
<sequence>MGGPNSGRRREGKAYVGCTPALHVSNLRKVGALNSGFDGVLSWPVVGDVAARMIGRALSLAWDLDGQTVTHLVPLSSSPCNYGGVRIWLICPSCGARGTALHLTTDKKHIACRHCCGMTYQTKGADIVGRGHIKRRKLFRRLGHVGPVYRYDDVPRRPRGMHAETYGRIVTAIRAAEDRIDRAFTESVGPLLYRLLMRSAGG</sequence>
<gene>
    <name evidence="1" type="ORF">J2D73_19345</name>
</gene>
<name>A0ABS3M177_9PROT</name>
<evidence type="ECO:0000313" key="1">
    <source>
        <dbReference type="EMBL" id="MBO1361942.1"/>
    </source>
</evidence>
<protein>
    <recommendedName>
        <fullName evidence="3">Transposase</fullName>
    </recommendedName>
</protein>
<proteinExistence type="predicted"/>
<organism evidence="1 2">
    <name type="scientific">Acetobacter sacchari</name>
    <dbReference type="NCBI Taxonomy" id="2661687"/>
    <lineage>
        <taxon>Bacteria</taxon>
        <taxon>Pseudomonadati</taxon>
        <taxon>Pseudomonadota</taxon>
        <taxon>Alphaproteobacteria</taxon>
        <taxon>Acetobacterales</taxon>
        <taxon>Acetobacteraceae</taxon>
        <taxon>Acetobacter</taxon>
    </lineage>
</organism>
<evidence type="ECO:0000313" key="2">
    <source>
        <dbReference type="Proteomes" id="UP000664771"/>
    </source>
</evidence>
<dbReference type="EMBL" id="JAFVMF010000036">
    <property type="protein sequence ID" value="MBO1361942.1"/>
    <property type="molecule type" value="Genomic_DNA"/>
</dbReference>
<accession>A0ABS3M177</accession>
<comment type="caution">
    <text evidence="1">The sequence shown here is derived from an EMBL/GenBank/DDBJ whole genome shotgun (WGS) entry which is preliminary data.</text>
</comment>
<evidence type="ECO:0008006" key="3">
    <source>
        <dbReference type="Google" id="ProtNLM"/>
    </source>
</evidence>
<keyword evidence="2" id="KW-1185">Reference proteome</keyword>
<dbReference type="Proteomes" id="UP000664771">
    <property type="component" value="Unassembled WGS sequence"/>
</dbReference>
<reference evidence="1 2" key="1">
    <citation type="submission" date="2021-03" db="EMBL/GenBank/DDBJ databases">
        <title>The complete genome sequence of Acetobacter sacchari TBRC 11175.</title>
        <authorList>
            <person name="Charoenyingcharoen P."/>
            <person name="Yukphan P."/>
        </authorList>
    </citation>
    <scope>NUCLEOTIDE SEQUENCE [LARGE SCALE GENOMIC DNA]</scope>
    <source>
        <strain evidence="1 2">TBRC 11175</strain>
    </source>
</reference>